<evidence type="ECO:0000313" key="4">
    <source>
        <dbReference type="Proteomes" id="UP000538196"/>
    </source>
</evidence>
<keyword evidence="2" id="KW-1133">Transmembrane helix</keyword>
<protein>
    <recommendedName>
        <fullName evidence="5">DUF2304 domain-containing protein</fullName>
    </recommendedName>
</protein>
<evidence type="ECO:0000256" key="1">
    <source>
        <dbReference type="SAM" id="MobiDB-lite"/>
    </source>
</evidence>
<dbReference type="InterPro" id="IPR019277">
    <property type="entry name" value="DUF2304"/>
</dbReference>
<feature type="transmembrane region" description="Helical" evidence="2">
    <location>
        <begin position="38"/>
        <end position="60"/>
    </location>
</feature>
<name>A0A7W4YH21_LEIAQ</name>
<dbReference type="Proteomes" id="UP000538196">
    <property type="component" value="Unassembled WGS sequence"/>
</dbReference>
<dbReference type="RefSeq" id="WP_021762782.1">
    <property type="nucleotide sequence ID" value="NZ_JACHVP010000001.1"/>
</dbReference>
<sequence length="153" mass="16018">MDAGQTVIKIILIVALAAFAVFLMLPGRGQRHVAIRRLLMIALLVLVVLAVIFPSAVTAVAHVLGVGRGADLLLYGLIVVFAGNSILVQRRHRNTEREITILARQLAILQAPTAAEVEAGRPAEPVPPAGQATAAETVPVEPAVDGADRNGVS</sequence>
<accession>A0A7W4YH21</accession>
<feature type="transmembrane region" description="Helical" evidence="2">
    <location>
        <begin position="6"/>
        <end position="26"/>
    </location>
</feature>
<evidence type="ECO:0008006" key="5">
    <source>
        <dbReference type="Google" id="ProtNLM"/>
    </source>
</evidence>
<dbReference type="EMBL" id="JACHVP010000001">
    <property type="protein sequence ID" value="MBB2965466.1"/>
    <property type="molecule type" value="Genomic_DNA"/>
</dbReference>
<keyword evidence="2" id="KW-0472">Membrane</keyword>
<feature type="region of interest" description="Disordered" evidence="1">
    <location>
        <begin position="118"/>
        <end position="153"/>
    </location>
</feature>
<reference evidence="3 4" key="1">
    <citation type="submission" date="2020-08" db="EMBL/GenBank/DDBJ databases">
        <title>Sequencing the genomes of 1000 actinobacteria strains.</title>
        <authorList>
            <person name="Klenk H.-P."/>
        </authorList>
    </citation>
    <scope>NUCLEOTIDE SEQUENCE [LARGE SCALE GENOMIC DNA]</scope>
    <source>
        <strain evidence="3 4">DSM 20146</strain>
    </source>
</reference>
<evidence type="ECO:0000313" key="3">
    <source>
        <dbReference type="EMBL" id="MBB2965466.1"/>
    </source>
</evidence>
<keyword evidence="4" id="KW-1185">Reference proteome</keyword>
<proteinExistence type="predicted"/>
<evidence type="ECO:0000256" key="2">
    <source>
        <dbReference type="SAM" id="Phobius"/>
    </source>
</evidence>
<feature type="transmembrane region" description="Helical" evidence="2">
    <location>
        <begin position="72"/>
        <end position="88"/>
    </location>
</feature>
<comment type="caution">
    <text evidence="3">The sequence shown here is derived from an EMBL/GenBank/DDBJ whole genome shotgun (WGS) entry which is preliminary data.</text>
</comment>
<dbReference type="AlphaFoldDB" id="A0A7W4YH21"/>
<organism evidence="3 4">
    <name type="scientific">Leifsonia aquatica</name>
    <name type="common">Corynebacterium aquaticum</name>
    <dbReference type="NCBI Taxonomy" id="144185"/>
    <lineage>
        <taxon>Bacteria</taxon>
        <taxon>Bacillati</taxon>
        <taxon>Actinomycetota</taxon>
        <taxon>Actinomycetes</taxon>
        <taxon>Micrococcales</taxon>
        <taxon>Microbacteriaceae</taxon>
        <taxon>Leifsonia</taxon>
    </lineage>
</organism>
<gene>
    <name evidence="3" type="ORF">FHX33_000198</name>
</gene>
<dbReference type="Pfam" id="PF10066">
    <property type="entry name" value="DUF2304"/>
    <property type="match status" value="1"/>
</dbReference>
<keyword evidence="2" id="KW-0812">Transmembrane</keyword>